<evidence type="ECO:0000256" key="3">
    <source>
        <dbReference type="RuleBase" id="RU004508"/>
    </source>
</evidence>
<keyword evidence="1 3" id="KW-0663">Pyridoxal phosphate</keyword>
<feature type="region of interest" description="Disordered" evidence="4">
    <location>
        <begin position="1"/>
        <end position="20"/>
    </location>
</feature>
<dbReference type="EMBL" id="JBHTLK010000189">
    <property type="protein sequence ID" value="MFD1150848.1"/>
    <property type="molecule type" value="Genomic_DNA"/>
</dbReference>
<proteinExistence type="inferred from homology"/>
<dbReference type="RefSeq" id="WP_380727310.1">
    <property type="nucleotide sequence ID" value="NZ_JBHTLK010000189.1"/>
</dbReference>
<accession>A0ABW3R1F7</accession>
<dbReference type="InterPro" id="IPR015422">
    <property type="entry name" value="PyrdxlP-dep_Trfase_small"/>
</dbReference>
<evidence type="ECO:0000313" key="6">
    <source>
        <dbReference type="Proteomes" id="UP001597168"/>
    </source>
</evidence>
<dbReference type="Gene3D" id="3.40.640.10">
    <property type="entry name" value="Type I PLP-dependent aspartate aminotransferase-like (Major domain)"/>
    <property type="match status" value="1"/>
</dbReference>
<evidence type="ECO:0000256" key="1">
    <source>
        <dbReference type="ARBA" id="ARBA00022898"/>
    </source>
</evidence>
<dbReference type="PIRSF" id="PIRSF000390">
    <property type="entry name" value="PLP_StrS"/>
    <property type="match status" value="1"/>
</dbReference>
<name>A0ABW3R1F7_9PSEU</name>
<keyword evidence="6" id="KW-1185">Reference proteome</keyword>
<dbReference type="Pfam" id="PF01041">
    <property type="entry name" value="DegT_DnrJ_EryC1"/>
    <property type="match status" value="1"/>
</dbReference>
<dbReference type="PANTHER" id="PTHR30244:SF36">
    <property type="entry name" value="3-OXO-GLUCOSE-6-PHOSPHATE:GLUTAMATE AMINOTRANSFERASE"/>
    <property type="match status" value="1"/>
</dbReference>
<dbReference type="Proteomes" id="UP001597168">
    <property type="component" value="Unassembled WGS sequence"/>
</dbReference>
<dbReference type="InterPro" id="IPR015424">
    <property type="entry name" value="PyrdxlP-dep_Trfase"/>
</dbReference>
<evidence type="ECO:0000313" key="5">
    <source>
        <dbReference type="EMBL" id="MFD1150848.1"/>
    </source>
</evidence>
<evidence type="ECO:0000256" key="4">
    <source>
        <dbReference type="SAM" id="MobiDB-lite"/>
    </source>
</evidence>
<dbReference type="CDD" id="cd00616">
    <property type="entry name" value="AHBA_syn"/>
    <property type="match status" value="1"/>
</dbReference>
<dbReference type="PANTHER" id="PTHR30244">
    <property type="entry name" value="TRANSAMINASE"/>
    <property type="match status" value="1"/>
</dbReference>
<evidence type="ECO:0000256" key="2">
    <source>
        <dbReference type="ARBA" id="ARBA00037999"/>
    </source>
</evidence>
<dbReference type="InterPro" id="IPR015421">
    <property type="entry name" value="PyrdxlP-dep_Trfase_major"/>
</dbReference>
<dbReference type="SUPFAM" id="SSF53383">
    <property type="entry name" value="PLP-dependent transferases"/>
    <property type="match status" value="1"/>
</dbReference>
<dbReference type="GO" id="GO:0008483">
    <property type="term" value="F:transaminase activity"/>
    <property type="evidence" value="ECO:0007669"/>
    <property type="project" value="UniProtKB-KW"/>
</dbReference>
<comment type="similarity">
    <text evidence="2 3">Belongs to the DegT/DnrJ/EryC1 family.</text>
</comment>
<dbReference type="InterPro" id="IPR000653">
    <property type="entry name" value="DegT/StrS_aminotransferase"/>
</dbReference>
<organism evidence="5 6">
    <name type="scientific">Saccharothrix hoggarensis</name>
    <dbReference type="NCBI Taxonomy" id="913853"/>
    <lineage>
        <taxon>Bacteria</taxon>
        <taxon>Bacillati</taxon>
        <taxon>Actinomycetota</taxon>
        <taxon>Actinomycetes</taxon>
        <taxon>Pseudonocardiales</taxon>
        <taxon>Pseudonocardiaceae</taxon>
        <taxon>Saccharothrix</taxon>
    </lineage>
</organism>
<reference evidence="6" key="1">
    <citation type="journal article" date="2019" name="Int. J. Syst. Evol. Microbiol.">
        <title>The Global Catalogue of Microorganisms (GCM) 10K type strain sequencing project: providing services to taxonomists for standard genome sequencing and annotation.</title>
        <authorList>
            <consortium name="The Broad Institute Genomics Platform"/>
            <consortium name="The Broad Institute Genome Sequencing Center for Infectious Disease"/>
            <person name="Wu L."/>
            <person name="Ma J."/>
        </authorList>
    </citation>
    <scope>NUCLEOTIDE SEQUENCE [LARGE SCALE GENOMIC DNA]</scope>
    <source>
        <strain evidence="6">CCUG 60214</strain>
    </source>
</reference>
<dbReference type="Gene3D" id="3.90.1150.10">
    <property type="entry name" value="Aspartate Aminotransferase, domain 1"/>
    <property type="match status" value="1"/>
</dbReference>
<keyword evidence="5" id="KW-0032">Aminotransferase</keyword>
<comment type="caution">
    <text evidence="5">The sequence shown here is derived from an EMBL/GenBank/DDBJ whole genome shotgun (WGS) entry which is preliminary data.</text>
</comment>
<gene>
    <name evidence="5" type="ORF">ACFQ3T_27285</name>
</gene>
<sequence length="385" mass="42499">MTGTITAPTNADEAHLPVPPDGQHRRIANMRHLIHRYLDQVIDSGTSLLGDFTKRLEAQLGERWGGHAVATSSGTESLHFSLRIAGIGPGDEVIVPDMTFVSTAFAVNAAHATPVFVDVEPDTWLISPEAIRRAITPRTKAIIPVHLYGQVAEMDEIMAIAEEHGLVVIEDCAQAHDATYKGRPAGSFGDFGCFSMWVGKNVGGLDDGGFVTVKDERNLKAMQRMHNLGRDRTIRYLHHSWGSRARLSELNAAVLSHQISMLPEWNEQRRMIAGSYDKAFAGLPLSTPTVLPDREHVFYKYTVHTEHAAELELHLKNRGISTERIYPYLLSEQPAFADLPHRVEPTPVARANNGKLLCLPMYPELSYAEQQAVIAGVTSFYAGHA</sequence>
<protein>
    <submittedName>
        <fullName evidence="5">DegT/DnrJ/EryC1/StrS family aminotransferase</fullName>
    </submittedName>
</protein>
<keyword evidence="5" id="KW-0808">Transferase</keyword>